<comment type="subunit">
    <text evidence="14">At low DSF concentrations, interacts with RpfF.</text>
</comment>
<dbReference type="SUPFAM" id="SSF47384">
    <property type="entry name" value="Homodimeric domain of signal transducing histidine kinase"/>
    <property type="match status" value="1"/>
</dbReference>
<feature type="domain" description="Response regulatory" evidence="21">
    <location>
        <begin position="569"/>
        <end position="687"/>
    </location>
</feature>
<evidence type="ECO:0000313" key="23">
    <source>
        <dbReference type="EMBL" id="KIL97140.1"/>
    </source>
</evidence>
<dbReference type="SUPFAM" id="SSF47226">
    <property type="entry name" value="Histidine-containing phosphotransfer domain, HPT domain"/>
    <property type="match status" value="1"/>
</dbReference>
<dbReference type="Gene3D" id="3.40.50.2300">
    <property type="match status" value="2"/>
</dbReference>
<dbReference type="PROSITE" id="PS50894">
    <property type="entry name" value="HPT"/>
    <property type="match status" value="1"/>
</dbReference>
<gene>
    <name evidence="23" type="ORF">CCC_00201</name>
</gene>
<evidence type="ECO:0000256" key="12">
    <source>
        <dbReference type="ARBA" id="ARBA00023012"/>
    </source>
</evidence>
<keyword evidence="11 19" id="KW-1133">Transmembrane helix</keyword>
<evidence type="ECO:0000256" key="7">
    <source>
        <dbReference type="ARBA" id="ARBA00022692"/>
    </source>
</evidence>
<proteinExistence type="predicted"/>
<evidence type="ECO:0000256" key="6">
    <source>
        <dbReference type="ARBA" id="ARBA00022679"/>
    </source>
</evidence>
<dbReference type="InterPro" id="IPR003661">
    <property type="entry name" value="HisK_dim/P_dom"/>
</dbReference>
<feature type="domain" description="Histidine kinase" evidence="20">
    <location>
        <begin position="333"/>
        <end position="554"/>
    </location>
</feature>
<dbReference type="InterPro" id="IPR005467">
    <property type="entry name" value="His_kinase_dom"/>
</dbReference>
<evidence type="ECO:0000256" key="3">
    <source>
        <dbReference type="ARBA" id="ARBA00012438"/>
    </source>
</evidence>
<dbReference type="Pfam" id="PF00512">
    <property type="entry name" value="HisKA"/>
    <property type="match status" value="1"/>
</dbReference>
<dbReference type="InterPro" id="IPR004358">
    <property type="entry name" value="Sig_transdc_His_kin-like_C"/>
</dbReference>
<keyword evidence="6" id="KW-0808">Transferase</keyword>
<dbReference type="STRING" id="272627.CCC_00201"/>
<dbReference type="PRINTS" id="PR00344">
    <property type="entry name" value="BCTRLSENSOR"/>
</dbReference>
<evidence type="ECO:0000256" key="17">
    <source>
        <dbReference type="PROSITE-ProRule" id="PRU00169"/>
    </source>
</evidence>
<keyword evidence="4" id="KW-1003">Cell membrane</keyword>
<feature type="modified residue" description="Phosphohistidine" evidence="16">
    <location>
        <position position="902"/>
    </location>
</feature>
<evidence type="ECO:0000256" key="16">
    <source>
        <dbReference type="PROSITE-ProRule" id="PRU00110"/>
    </source>
</evidence>
<dbReference type="Gene3D" id="1.10.287.130">
    <property type="match status" value="1"/>
</dbReference>
<keyword evidence="24" id="KW-1185">Reference proteome</keyword>
<dbReference type="InterPro" id="IPR003594">
    <property type="entry name" value="HATPase_dom"/>
</dbReference>
<dbReference type="PROSITE" id="PS50110">
    <property type="entry name" value="RESPONSE_REGULATORY"/>
    <property type="match status" value="2"/>
</dbReference>
<keyword evidence="9 23" id="KW-0418">Kinase</keyword>
<feature type="modified residue" description="4-aspartylphosphate" evidence="17">
    <location>
        <position position="623"/>
    </location>
</feature>
<feature type="transmembrane region" description="Helical" evidence="19">
    <location>
        <begin position="254"/>
        <end position="271"/>
    </location>
</feature>
<accession>A0A0C2YR30</accession>
<evidence type="ECO:0000256" key="11">
    <source>
        <dbReference type="ARBA" id="ARBA00022989"/>
    </source>
</evidence>
<dbReference type="PROSITE" id="PS50109">
    <property type="entry name" value="HIS_KIN"/>
    <property type="match status" value="1"/>
</dbReference>
<dbReference type="CDD" id="cd00088">
    <property type="entry name" value="HPT"/>
    <property type="match status" value="1"/>
</dbReference>
<dbReference type="EMBL" id="JXSL01000030">
    <property type="protein sequence ID" value="KIL97140.1"/>
    <property type="molecule type" value="Genomic_DNA"/>
</dbReference>
<dbReference type="SMART" id="SM00388">
    <property type="entry name" value="HisKA"/>
    <property type="match status" value="1"/>
</dbReference>
<evidence type="ECO:0000259" key="22">
    <source>
        <dbReference type="PROSITE" id="PS50894"/>
    </source>
</evidence>
<dbReference type="PANTHER" id="PTHR45339:SF1">
    <property type="entry name" value="HYBRID SIGNAL TRANSDUCTION HISTIDINE KINASE J"/>
    <property type="match status" value="1"/>
</dbReference>
<keyword evidence="5 17" id="KW-0597">Phosphoprotein</keyword>
<dbReference type="CDD" id="cd16922">
    <property type="entry name" value="HATPase_EvgS-ArcB-TorS-like"/>
    <property type="match status" value="1"/>
</dbReference>
<feature type="transmembrane region" description="Helical" evidence="19">
    <location>
        <begin position="278"/>
        <end position="300"/>
    </location>
</feature>
<dbReference type="PANTHER" id="PTHR45339">
    <property type="entry name" value="HYBRID SIGNAL TRANSDUCTION HISTIDINE KINASE J"/>
    <property type="match status" value="1"/>
</dbReference>
<keyword evidence="7 19" id="KW-0812">Transmembrane</keyword>
<evidence type="ECO:0000256" key="9">
    <source>
        <dbReference type="ARBA" id="ARBA00022777"/>
    </source>
</evidence>
<evidence type="ECO:0000313" key="24">
    <source>
        <dbReference type="Proteomes" id="UP000031971"/>
    </source>
</evidence>
<keyword evidence="8" id="KW-0547">Nucleotide-binding</keyword>
<dbReference type="Gene3D" id="1.20.120.160">
    <property type="entry name" value="HPT domain"/>
    <property type="match status" value="1"/>
</dbReference>
<sequence length="961" mass="103106">MFIALLLAVTAATVYVQRQQSIGEWRANLSNLSRLLAEHARQTINAADLVQKSIADRVLELGIESEDDLRRMLGSRATFDALRDKVSGVPQIDVATVVANNGDVVNFTRSYPPPPINLADRDYFKAHFADPDLKFFLSLPAKNRGTGRWTFYLTRKIKNSKGHTIGLVLTGIESSFLSEYYRAVNFSDFSAISLYRDDGGLLARMPEREEAMGKVLSQPGIQALKDGVETFITDEPRLVDQADRRLRIVAPRSVAGYPLAVIVTATEELILADWRRKALLLGGGAGGLSLLLLGLTLWIARLLDNREAAMDTARQAQKVAERANRAKAAFLATMSHEIRTPMNGVIGMTGLLLDTKLDEEQRHFSTTIRDSAESLLTVINDILDFSKLEAGKLDLESTDFDLTSLVESVVDILAPRAHAKSIEIASLIDPDLPTWLRGDPGRLRQILMNLAGNAIKFTTKGGIAIEVGGEDGPSGRKLVRFDVRDTGIGIPEDAIGRLFSMFMQVDASTARRYGGTGLGLAISKRLTEMMGGTIGVESTPGVGSLFTFSLPFEVVEGAPASRPCLEGRRVLVVDDSPINRDVLERQLRGFGIHAVSCPDATSALEEIRRAAATQEPWEAAILDARMPGISGMDLAGLIRNEPALGGLKLVIASSQGLAAGDSPASADAFIHKPLRRQTILGILARVLGIAHDAALPDSAESEPAAPQQTGVRLRILVAEDNPVNQQVAVGLLRKLGHSVDVAADGAEAVEAVRARPYDLVLMDVQMPEMDGLQATNAIRALSGPPSRIPIVAMTANAMRGDDKMCLDAGMDSYISKPIDRQKLMDVLAHYSGTLPAASSAPSETPTQPAVDIAVLDLLTEDLGVETVVEILAKFFEDATSRKANCLAALTQDDRDVVRREAHAVKGAASSLGLSAVRQAAETVEAAVRAQAPLAEPVAALAAVIERIPALLAGSAYALPTD</sequence>
<dbReference type="AlphaFoldDB" id="A0A0C2YR30"/>
<dbReference type="FunFam" id="1.10.287.130:FF:000002">
    <property type="entry name" value="Two-component osmosensing histidine kinase"/>
    <property type="match status" value="1"/>
</dbReference>
<evidence type="ECO:0000256" key="19">
    <source>
        <dbReference type="SAM" id="Phobius"/>
    </source>
</evidence>
<dbReference type="GO" id="GO:0000155">
    <property type="term" value="F:phosphorelay sensor kinase activity"/>
    <property type="evidence" value="ECO:0007669"/>
    <property type="project" value="InterPro"/>
</dbReference>
<dbReference type="Gene3D" id="3.30.450.20">
    <property type="entry name" value="PAS domain"/>
    <property type="match status" value="2"/>
</dbReference>
<evidence type="ECO:0000256" key="13">
    <source>
        <dbReference type="ARBA" id="ARBA00023136"/>
    </source>
</evidence>
<feature type="coiled-coil region" evidence="18">
    <location>
        <begin position="299"/>
        <end position="326"/>
    </location>
</feature>
<feature type="domain" description="HPt" evidence="22">
    <location>
        <begin position="863"/>
        <end position="961"/>
    </location>
</feature>
<dbReference type="InterPro" id="IPR036641">
    <property type="entry name" value="HPT_dom_sf"/>
</dbReference>
<evidence type="ECO:0000256" key="2">
    <source>
        <dbReference type="ARBA" id="ARBA00004651"/>
    </source>
</evidence>
<keyword evidence="18" id="KW-0175">Coiled coil</keyword>
<keyword evidence="13 19" id="KW-0472">Membrane</keyword>
<dbReference type="Gene3D" id="3.30.565.10">
    <property type="entry name" value="Histidine kinase-like ATPase, C-terminal domain"/>
    <property type="match status" value="1"/>
</dbReference>
<dbReference type="InterPro" id="IPR001789">
    <property type="entry name" value="Sig_transdc_resp-reg_receiver"/>
</dbReference>
<evidence type="ECO:0000256" key="10">
    <source>
        <dbReference type="ARBA" id="ARBA00022840"/>
    </source>
</evidence>
<evidence type="ECO:0000259" key="21">
    <source>
        <dbReference type="PROSITE" id="PS50110"/>
    </source>
</evidence>
<feature type="modified residue" description="4-aspartylphosphate" evidence="17">
    <location>
        <position position="763"/>
    </location>
</feature>
<organism evidence="23 24">
    <name type="scientific">Paramagnetospirillum magnetotacticum MS-1</name>
    <dbReference type="NCBI Taxonomy" id="272627"/>
    <lineage>
        <taxon>Bacteria</taxon>
        <taxon>Pseudomonadati</taxon>
        <taxon>Pseudomonadota</taxon>
        <taxon>Alphaproteobacteria</taxon>
        <taxon>Rhodospirillales</taxon>
        <taxon>Magnetospirillaceae</taxon>
        <taxon>Paramagnetospirillum</taxon>
    </lineage>
</organism>
<keyword evidence="10" id="KW-0067">ATP-binding</keyword>
<dbReference type="Pfam" id="PF01627">
    <property type="entry name" value="Hpt"/>
    <property type="match status" value="1"/>
</dbReference>
<dbReference type="GO" id="GO:0005886">
    <property type="term" value="C:plasma membrane"/>
    <property type="evidence" value="ECO:0007669"/>
    <property type="project" value="UniProtKB-SubCell"/>
</dbReference>
<reference evidence="23 24" key="1">
    <citation type="submission" date="2015-01" db="EMBL/GenBank/DDBJ databases">
        <title>Genome Sequence of Magnetospirillum magnetotacticum Strain MS-1.</title>
        <authorList>
            <person name="Marinov G.K."/>
            <person name="Smalley M.D."/>
            <person name="DeSalvo G."/>
        </authorList>
    </citation>
    <scope>NUCLEOTIDE SEQUENCE [LARGE SCALE GENOMIC DNA]</scope>
    <source>
        <strain evidence="23 24">MS-1</strain>
    </source>
</reference>
<dbReference type="SUPFAM" id="SSF52172">
    <property type="entry name" value="CheY-like"/>
    <property type="match status" value="2"/>
</dbReference>
<evidence type="ECO:0000256" key="18">
    <source>
        <dbReference type="SAM" id="Coils"/>
    </source>
</evidence>
<protein>
    <recommendedName>
        <fullName evidence="15">Sensory/regulatory protein RpfC</fullName>
        <ecNumber evidence="3">2.7.13.3</ecNumber>
    </recommendedName>
</protein>
<dbReference type="InterPro" id="IPR008207">
    <property type="entry name" value="Sig_transdc_His_kin_Hpt_dom"/>
</dbReference>
<dbReference type="CDD" id="cd00082">
    <property type="entry name" value="HisKA"/>
    <property type="match status" value="1"/>
</dbReference>
<dbReference type="CDD" id="cd12915">
    <property type="entry name" value="PDC2_DGC_like"/>
    <property type="match status" value="1"/>
</dbReference>
<dbReference type="SUPFAM" id="SSF55874">
    <property type="entry name" value="ATPase domain of HSP90 chaperone/DNA topoisomerase II/histidine kinase"/>
    <property type="match status" value="1"/>
</dbReference>
<dbReference type="CDD" id="cd17546">
    <property type="entry name" value="REC_hyHK_CKI1_RcsC-like"/>
    <property type="match status" value="1"/>
</dbReference>
<dbReference type="GO" id="GO:0005524">
    <property type="term" value="F:ATP binding"/>
    <property type="evidence" value="ECO:0007669"/>
    <property type="project" value="UniProtKB-KW"/>
</dbReference>
<evidence type="ECO:0000259" key="20">
    <source>
        <dbReference type="PROSITE" id="PS50109"/>
    </source>
</evidence>
<feature type="domain" description="Response regulatory" evidence="21">
    <location>
        <begin position="714"/>
        <end position="831"/>
    </location>
</feature>
<evidence type="ECO:0000256" key="1">
    <source>
        <dbReference type="ARBA" id="ARBA00000085"/>
    </source>
</evidence>
<dbReference type="InterPro" id="IPR011006">
    <property type="entry name" value="CheY-like_superfamily"/>
</dbReference>
<evidence type="ECO:0000256" key="15">
    <source>
        <dbReference type="ARBA" id="ARBA00068150"/>
    </source>
</evidence>
<dbReference type="CDD" id="cd12914">
    <property type="entry name" value="PDC1_DGC_like"/>
    <property type="match status" value="1"/>
</dbReference>
<dbReference type="Pfam" id="PF00072">
    <property type="entry name" value="Response_reg"/>
    <property type="match status" value="2"/>
</dbReference>
<dbReference type="Proteomes" id="UP000031971">
    <property type="component" value="Unassembled WGS sequence"/>
</dbReference>
<dbReference type="EC" id="2.7.13.3" evidence="3"/>
<comment type="subcellular location">
    <subcellularLocation>
        <location evidence="2">Cell membrane</location>
        <topology evidence="2">Multi-pass membrane protein</topology>
    </subcellularLocation>
</comment>
<dbReference type="SMART" id="SM00448">
    <property type="entry name" value="REC"/>
    <property type="match status" value="2"/>
</dbReference>
<evidence type="ECO:0000256" key="8">
    <source>
        <dbReference type="ARBA" id="ARBA00022741"/>
    </source>
</evidence>
<evidence type="ECO:0000256" key="4">
    <source>
        <dbReference type="ARBA" id="ARBA00022475"/>
    </source>
</evidence>
<comment type="caution">
    <text evidence="23">The sequence shown here is derived from an EMBL/GenBank/DDBJ whole genome shotgun (WGS) entry which is preliminary data.</text>
</comment>
<dbReference type="FunFam" id="3.30.565.10:FF:000010">
    <property type="entry name" value="Sensor histidine kinase RcsC"/>
    <property type="match status" value="1"/>
</dbReference>
<evidence type="ECO:0000256" key="5">
    <source>
        <dbReference type="ARBA" id="ARBA00022553"/>
    </source>
</evidence>
<comment type="catalytic activity">
    <reaction evidence="1">
        <text>ATP + protein L-histidine = ADP + protein N-phospho-L-histidine.</text>
        <dbReference type="EC" id="2.7.13.3"/>
    </reaction>
</comment>
<keyword evidence="12" id="KW-0902">Two-component regulatory system</keyword>
<dbReference type="InterPro" id="IPR036097">
    <property type="entry name" value="HisK_dim/P_sf"/>
</dbReference>
<evidence type="ECO:0000256" key="14">
    <source>
        <dbReference type="ARBA" id="ARBA00064003"/>
    </source>
</evidence>
<name>A0A0C2YR30_PARME</name>
<dbReference type="Pfam" id="PF02518">
    <property type="entry name" value="HATPase_c"/>
    <property type="match status" value="1"/>
</dbReference>
<dbReference type="SMART" id="SM00387">
    <property type="entry name" value="HATPase_c"/>
    <property type="match status" value="1"/>
</dbReference>
<dbReference type="InterPro" id="IPR036890">
    <property type="entry name" value="HATPase_C_sf"/>
</dbReference>